<proteinExistence type="inferred from homology"/>
<comment type="caution">
    <text evidence="4">The sequence shown here is derived from an EMBL/GenBank/DDBJ whole genome shotgun (WGS) entry which is preliminary data.</text>
</comment>
<evidence type="ECO:0000259" key="2">
    <source>
        <dbReference type="Pfam" id="PF00016"/>
    </source>
</evidence>
<dbReference type="Gene3D" id="3.20.20.110">
    <property type="entry name" value="Ribulose bisphosphate carboxylase, large subunit, C-terminal domain"/>
    <property type="match status" value="1"/>
</dbReference>
<evidence type="ECO:0000259" key="3">
    <source>
        <dbReference type="Pfam" id="PF02788"/>
    </source>
</evidence>
<dbReference type="InterPro" id="IPR017443">
    <property type="entry name" value="RuBisCO_lsu_fd_N"/>
</dbReference>
<evidence type="ECO:0000256" key="1">
    <source>
        <dbReference type="RuleBase" id="RU003834"/>
    </source>
</evidence>
<dbReference type="InterPro" id="IPR036376">
    <property type="entry name" value="RuBisCO_lsu_C_sf"/>
</dbReference>
<dbReference type="EC" id="4.1.1.39" evidence="4"/>
<dbReference type="PANTHER" id="PTHR42704">
    <property type="entry name" value="RIBULOSE BISPHOSPHATE CARBOXYLASE"/>
    <property type="match status" value="1"/>
</dbReference>
<dbReference type="EMBL" id="LGGI01000048">
    <property type="protein sequence ID" value="KUK67038.1"/>
    <property type="molecule type" value="Genomic_DNA"/>
</dbReference>
<dbReference type="InterPro" id="IPR000685">
    <property type="entry name" value="RuBisCO_lsu_C"/>
</dbReference>
<dbReference type="GO" id="GO:0015977">
    <property type="term" value="P:carbon fixation"/>
    <property type="evidence" value="ECO:0007669"/>
    <property type="project" value="InterPro"/>
</dbReference>
<dbReference type="SUPFAM" id="SSF51649">
    <property type="entry name" value="RuBisCo, C-terminal domain"/>
    <property type="match status" value="1"/>
</dbReference>
<dbReference type="PATRIC" id="fig|1641388.3.peg.351"/>
<reference evidence="5" key="1">
    <citation type="journal article" date="2015" name="MBio">
        <title>Genome-Resolved Metagenomic Analysis Reveals Roles for Candidate Phyla and Other Microbial Community Members in Biogeochemical Transformations in Oil Reservoirs.</title>
        <authorList>
            <person name="Hu P."/>
            <person name="Tom L."/>
            <person name="Singh A."/>
            <person name="Thomas B.C."/>
            <person name="Baker B.J."/>
            <person name="Piceno Y.M."/>
            <person name="Andersen G.L."/>
            <person name="Banfield J.F."/>
        </authorList>
    </citation>
    <scope>NUCLEOTIDE SEQUENCE [LARGE SCALE GENOMIC DNA]</scope>
</reference>
<dbReference type="AlphaFoldDB" id="A0A101GYI4"/>
<dbReference type="GO" id="GO:0000287">
    <property type="term" value="F:magnesium ion binding"/>
    <property type="evidence" value="ECO:0007669"/>
    <property type="project" value="InterPro"/>
</dbReference>
<dbReference type="Pfam" id="PF02788">
    <property type="entry name" value="RuBisCO_large_N"/>
    <property type="match status" value="1"/>
</dbReference>
<dbReference type="InterPro" id="IPR036422">
    <property type="entry name" value="RuBisCO_lsu_N_sf"/>
</dbReference>
<keyword evidence="4" id="KW-0456">Lyase</keyword>
<dbReference type="PANTHER" id="PTHR42704:SF17">
    <property type="entry name" value="RIBULOSE BISPHOSPHATE CARBOXYLASE LARGE CHAIN"/>
    <property type="match status" value="1"/>
</dbReference>
<comment type="similarity">
    <text evidence="1">Belongs to the RuBisCO large chain family.</text>
</comment>
<dbReference type="GO" id="GO:0016984">
    <property type="term" value="F:ribulose-bisphosphate carboxylase activity"/>
    <property type="evidence" value="ECO:0007669"/>
    <property type="project" value="UniProtKB-EC"/>
</dbReference>
<dbReference type="SFLD" id="SFLDG00301">
    <property type="entry name" value="RuBisCO-like_proteins"/>
    <property type="match status" value="1"/>
</dbReference>
<dbReference type="Gene3D" id="3.30.70.150">
    <property type="entry name" value="RuBisCO large subunit, N-terminal domain"/>
    <property type="match status" value="1"/>
</dbReference>
<sequence>MFKKKEKDNSYSKKYIAPKGWKPKNADKDYIITFLDIELADGIGMDKFETVVAACAAESSTGTWTNVYSGKDSGVEMADKLKAIAFDLDPKTKTFKIAYKVDLFEIDNMSGLLAGIVGNVGGMKMLKALRCLDIRFPEPIVKAFPGPQFGIDGIREMLQVERGPLLLTVPKPKVGRTAKEQAELARILFTAANGEYHGIKDDENLTNLSFNTFDDRCELVHKVRREVEEKSGKKKFYLCNITHSNLDTMISRADKIKAQGGRWMMMDVVTTGFSALHTMRLKNPGLAIHAHRAMHSLITRESGPGVYNKGEIMDFSMSMVANAKILRLLGVDSLHGGAPKTKMENYGEPKLIRDVLQLDITPESSVTLGQNWFGMKPVWHVASGGLHPGSVPEVLHQLGEDIMLQCGGGVLGHPWGIEAGVEAIVQAKELALGSGDLETWLKENPDTPLAKAADYWGFGPKIV</sequence>
<accession>A0A101GYI4</accession>
<dbReference type="Proteomes" id="UP000053469">
    <property type="component" value="Unassembled WGS sequence"/>
</dbReference>
<dbReference type="SUPFAM" id="SSF54966">
    <property type="entry name" value="RuBisCO, large subunit, small (N-terminal) domain"/>
    <property type="match status" value="1"/>
</dbReference>
<name>A0A101GYI4_9BACT</name>
<gene>
    <name evidence="4" type="ORF">XD87_0369</name>
</gene>
<feature type="domain" description="Ribulose bisphosphate carboxylase large subunit ferrodoxin-like N-terminal" evidence="3">
    <location>
        <begin position="28"/>
        <end position="138"/>
    </location>
</feature>
<feature type="domain" description="Ribulose bisphosphate carboxylase large subunit C-terminal" evidence="2">
    <location>
        <begin position="150"/>
        <end position="456"/>
    </location>
</feature>
<evidence type="ECO:0000313" key="5">
    <source>
        <dbReference type="Proteomes" id="UP000053469"/>
    </source>
</evidence>
<dbReference type="SFLD" id="SFLDS00014">
    <property type="entry name" value="RuBisCO"/>
    <property type="match status" value="1"/>
</dbReference>
<organism evidence="4 5">
    <name type="scientific">candidate division WS6 bacterium 36_33</name>
    <dbReference type="NCBI Taxonomy" id="1641388"/>
    <lineage>
        <taxon>Bacteria</taxon>
        <taxon>Candidatus Dojkabacteria</taxon>
    </lineage>
</organism>
<evidence type="ECO:0000313" key="4">
    <source>
        <dbReference type="EMBL" id="KUK67038.1"/>
    </source>
</evidence>
<dbReference type="Pfam" id="PF00016">
    <property type="entry name" value="RuBisCO_large"/>
    <property type="match status" value="1"/>
</dbReference>
<protein>
    <submittedName>
        <fullName evidence="4">Ribulose bisophosphate carboxylase</fullName>
        <ecNumber evidence="4">4.1.1.39</ecNumber>
    </submittedName>
</protein>
<dbReference type="InterPro" id="IPR033966">
    <property type="entry name" value="RuBisCO"/>
</dbReference>